<evidence type="ECO:0000256" key="10">
    <source>
        <dbReference type="ARBA" id="ARBA00032877"/>
    </source>
</evidence>
<dbReference type="SMART" id="SM00437">
    <property type="entry name" value="TOP1Ac"/>
    <property type="match status" value="1"/>
</dbReference>
<dbReference type="InterPro" id="IPR003602">
    <property type="entry name" value="Topo_IA_DNA-bd_dom"/>
</dbReference>
<comment type="catalytic activity">
    <reaction evidence="1">
        <text>ATP-independent breakage of single-stranded DNA, followed by passage and rejoining.</text>
        <dbReference type="EC" id="5.6.2.1"/>
    </reaction>
</comment>
<evidence type="ECO:0000256" key="5">
    <source>
        <dbReference type="ARBA" id="ARBA00023125"/>
    </source>
</evidence>
<dbReference type="RefSeq" id="WP_172689458.1">
    <property type="nucleotide sequence ID" value="NZ_CP064394.1"/>
</dbReference>
<dbReference type="InterPro" id="IPR013497">
    <property type="entry name" value="Topo_IA_cen"/>
</dbReference>
<dbReference type="InterPro" id="IPR013825">
    <property type="entry name" value="Topo_IA_cen_sub2"/>
</dbReference>
<dbReference type="GO" id="GO:0003917">
    <property type="term" value="F:DNA topoisomerase type I (single strand cut, ATP-independent) activity"/>
    <property type="evidence" value="ECO:0007669"/>
    <property type="project" value="UniProtKB-EC"/>
</dbReference>
<evidence type="ECO:0000256" key="1">
    <source>
        <dbReference type="ARBA" id="ARBA00000213"/>
    </source>
</evidence>
<dbReference type="Gene3D" id="3.40.50.140">
    <property type="match status" value="1"/>
</dbReference>
<proteinExistence type="inferred from homology"/>
<dbReference type="InterPro" id="IPR034144">
    <property type="entry name" value="TOPRIM_TopoIII"/>
</dbReference>
<keyword evidence="13" id="KW-0614">Plasmid</keyword>
<dbReference type="PROSITE" id="PS52039">
    <property type="entry name" value="TOPO_IA_2"/>
    <property type="match status" value="1"/>
</dbReference>
<dbReference type="InterPro" id="IPR025589">
    <property type="entry name" value="Toprim_C_rpt"/>
</dbReference>
<dbReference type="GO" id="GO:0003677">
    <property type="term" value="F:DNA binding"/>
    <property type="evidence" value="ECO:0007669"/>
    <property type="project" value="UniProtKB-KW"/>
</dbReference>
<gene>
    <name evidence="13" type="primary">topB</name>
</gene>
<feature type="domain" description="Toprim" evidence="11">
    <location>
        <begin position="1"/>
        <end position="132"/>
    </location>
</feature>
<dbReference type="PROSITE" id="PS50880">
    <property type="entry name" value="TOPRIM"/>
    <property type="match status" value="1"/>
</dbReference>
<dbReference type="InterPro" id="IPR000380">
    <property type="entry name" value="Topo_IA"/>
</dbReference>
<dbReference type="Pfam" id="PF01751">
    <property type="entry name" value="Toprim"/>
    <property type="match status" value="1"/>
</dbReference>
<dbReference type="NCBIfam" id="NF005829">
    <property type="entry name" value="PRK07726.1"/>
    <property type="match status" value="1"/>
</dbReference>
<reference evidence="13" key="1">
    <citation type="journal article" date="2018" name="Virulence">
        <title>Coexistence of two novel resistance plasmids, blaKPC-2-carrying p14057A and tetA(A) -carrying p14057B, in Pseudomonas aeruginosa.</title>
        <authorList>
            <person name="Shi L."/>
            <person name="Liang Q."/>
            <person name="Feng J."/>
            <person name="Zhan Z."/>
            <person name="Zhao Y."/>
            <person name="Yang W."/>
            <person name="Yang H."/>
            <person name="Chen Y."/>
            <person name="Huang M."/>
            <person name="Tong Y."/>
            <person name="Li X."/>
            <person name="Yin Z."/>
            <person name="Wang J."/>
            <person name="Zhou D."/>
        </authorList>
    </citation>
    <scope>NUCLEOTIDE SEQUENCE</scope>
    <source>
        <plasmid evidence="13">p14057A</plasmid>
    </source>
</reference>
<dbReference type="SMART" id="SM00436">
    <property type="entry name" value="TOP1Bc"/>
    <property type="match status" value="1"/>
</dbReference>
<organism evidence="13">
    <name type="scientific">Pseudomonas aeruginosa</name>
    <dbReference type="NCBI Taxonomy" id="287"/>
    <lineage>
        <taxon>Bacteria</taxon>
        <taxon>Pseudomonadati</taxon>
        <taxon>Pseudomonadota</taxon>
        <taxon>Gammaproteobacteria</taxon>
        <taxon>Pseudomonadales</taxon>
        <taxon>Pseudomonadaceae</taxon>
        <taxon>Pseudomonas</taxon>
    </lineage>
</organism>
<dbReference type="SUPFAM" id="SSF56712">
    <property type="entry name" value="Prokaryotic type I DNA topoisomerase"/>
    <property type="match status" value="1"/>
</dbReference>
<dbReference type="EC" id="5.6.2.1" evidence="3"/>
<comment type="similarity">
    <text evidence="2">Belongs to the type IA topoisomerase family.</text>
</comment>
<protein>
    <recommendedName>
        <fullName evidence="3">DNA topoisomerase</fullName>
        <ecNumber evidence="3">5.6.2.1</ecNumber>
    </recommendedName>
    <alternativeName>
        <fullName evidence="10">Omega-protein</fullName>
    </alternativeName>
    <alternativeName>
        <fullName evidence="9">Relaxing enzyme</fullName>
    </alternativeName>
    <alternativeName>
        <fullName evidence="7">Swivelase</fullName>
    </alternativeName>
    <alternativeName>
        <fullName evidence="8">Untwisting enzyme</fullName>
    </alternativeName>
</protein>
<dbReference type="GO" id="GO:0006310">
    <property type="term" value="P:DNA recombination"/>
    <property type="evidence" value="ECO:0007669"/>
    <property type="project" value="TreeGrafter"/>
</dbReference>
<dbReference type="Gene3D" id="1.10.290.10">
    <property type="entry name" value="Topoisomerase I, domain 4"/>
    <property type="match status" value="1"/>
</dbReference>
<dbReference type="SMART" id="SM00493">
    <property type="entry name" value="TOPRIM"/>
    <property type="match status" value="1"/>
</dbReference>
<keyword evidence="5" id="KW-0238">DNA-binding</keyword>
<dbReference type="AlphaFoldDB" id="A0A218MAV3"/>
<dbReference type="InterPro" id="IPR013824">
    <property type="entry name" value="Topo_IA_cen_sub1"/>
</dbReference>
<geneLocation type="plasmid" evidence="13">
    <name>p14057A</name>
</geneLocation>
<accession>A0A218MAV3</accession>
<keyword evidence="6 13" id="KW-0413">Isomerase</keyword>
<evidence type="ECO:0000256" key="7">
    <source>
        <dbReference type="ARBA" id="ARBA00030003"/>
    </source>
</evidence>
<dbReference type="EMBL" id="KY296095">
    <property type="protein sequence ID" value="ASD54085.1"/>
    <property type="molecule type" value="Genomic_DNA"/>
</dbReference>
<dbReference type="CDD" id="cd00186">
    <property type="entry name" value="TOP1Ac"/>
    <property type="match status" value="1"/>
</dbReference>
<dbReference type="Gene3D" id="1.10.460.10">
    <property type="entry name" value="Topoisomerase I, domain 2"/>
    <property type="match status" value="1"/>
</dbReference>
<dbReference type="GO" id="GO:0043597">
    <property type="term" value="C:cytoplasmic replication fork"/>
    <property type="evidence" value="ECO:0007669"/>
    <property type="project" value="TreeGrafter"/>
</dbReference>
<dbReference type="Gene3D" id="2.70.20.10">
    <property type="entry name" value="Topoisomerase I, domain 3"/>
    <property type="match status" value="1"/>
</dbReference>
<dbReference type="InterPro" id="IPR003601">
    <property type="entry name" value="Topo_IA_2"/>
</dbReference>
<dbReference type="CDD" id="cd03362">
    <property type="entry name" value="TOPRIM_TopoIA_TopoIII"/>
    <property type="match status" value="1"/>
</dbReference>
<keyword evidence="4" id="KW-0799">Topoisomerase</keyword>
<name>A0A218MAV3_PSEAI</name>
<dbReference type="PANTHER" id="PTHR11390">
    <property type="entry name" value="PROKARYOTIC DNA TOPOISOMERASE"/>
    <property type="match status" value="1"/>
</dbReference>
<sequence>MRLFIAEKPQLGQVIAEALGGGQRRGGSIQCGQDVVTWCVGHLLELAPPEVHNPAYAKWNAEDLPMKLRPVKYQPIPGTADQLNVVGQLIAQADEIVHAGDPDEEGQLLVDEVLAYFGNSRPVKRILINDLNAAAARKALGNLRDNSEFLGLSLRGQARSIADQLYGFNMTRAYSLAVQARGGRGVLSVGRVQTPILGLIVSRYLAHTAHKGSFYYNVSAALDFKGRIWGRLLVADDAPTDEKGRILEESYANSIANACRGQPGLVVSVVQEEKSQVAPLPFSLLDLQAQMSREHGINAEKTLAITQVLREKHKAITYNRSDCNYLSTEQHAEAPGTLAALSQALPELRTTFEQLDPGRKGRAFNDSKVSAHTAIIPTAVVVDMKALSADEQAVYLAIVRQYLVQFMSEKRYLAVKALFDVQGHVFEASATKTTAPGWTQLLREVADEASQAGEEDEGEGEVEATQFEELSALAGGEQGHCLDVSVSKAKTKPLPLYTEATLLKDLKQVAKYVQDPRIKALLLDRDDGKAGERGGIGTPATRAAMLGKLQERGFYTIEKKKLVPTALGVAFIQALPRIATTPDMTALWHEQQVMIERGELSVDAFLDELEAFIGEQISTIDLGDMPIAGRAGVEPLAARCPMCGGELARTAKVVGCKGCEFRMYPSIAGKELTTSHLESLLSKGKTTLIKGFKNKEGKAFDAALRLDGQGKVAFDFPKTSKASKTNGKRYA</sequence>
<dbReference type="InterPro" id="IPR023405">
    <property type="entry name" value="Topo_IA_core_domain"/>
</dbReference>
<evidence type="ECO:0000259" key="11">
    <source>
        <dbReference type="PROSITE" id="PS50880"/>
    </source>
</evidence>
<dbReference type="InterPro" id="IPR013826">
    <property type="entry name" value="Topo_IA_cen_sub3"/>
</dbReference>
<dbReference type="PRINTS" id="PR00417">
    <property type="entry name" value="PRTPISMRASEI"/>
</dbReference>
<dbReference type="Pfam" id="PF01131">
    <property type="entry name" value="Topoisom_bac"/>
    <property type="match status" value="1"/>
</dbReference>
<dbReference type="InterPro" id="IPR006171">
    <property type="entry name" value="TOPRIM_dom"/>
</dbReference>
<evidence type="ECO:0000256" key="6">
    <source>
        <dbReference type="ARBA" id="ARBA00023235"/>
    </source>
</evidence>
<evidence type="ECO:0000256" key="4">
    <source>
        <dbReference type="ARBA" id="ARBA00023029"/>
    </source>
</evidence>
<evidence type="ECO:0000259" key="12">
    <source>
        <dbReference type="PROSITE" id="PS52039"/>
    </source>
</evidence>
<feature type="domain" description="Topo IA-type catalytic" evidence="12">
    <location>
        <begin position="149"/>
        <end position="618"/>
    </location>
</feature>
<dbReference type="GO" id="GO:0006281">
    <property type="term" value="P:DNA repair"/>
    <property type="evidence" value="ECO:0007669"/>
    <property type="project" value="TreeGrafter"/>
</dbReference>
<dbReference type="PANTHER" id="PTHR11390:SF21">
    <property type="entry name" value="DNA TOPOISOMERASE 3-ALPHA"/>
    <property type="match status" value="1"/>
</dbReference>
<evidence type="ECO:0000256" key="2">
    <source>
        <dbReference type="ARBA" id="ARBA00009446"/>
    </source>
</evidence>
<evidence type="ECO:0000256" key="9">
    <source>
        <dbReference type="ARBA" id="ARBA00032235"/>
    </source>
</evidence>
<evidence type="ECO:0000256" key="3">
    <source>
        <dbReference type="ARBA" id="ARBA00012891"/>
    </source>
</evidence>
<evidence type="ECO:0000256" key="8">
    <source>
        <dbReference type="ARBA" id="ARBA00031985"/>
    </source>
</evidence>
<evidence type="ECO:0000313" key="13">
    <source>
        <dbReference type="EMBL" id="ASD54085.1"/>
    </source>
</evidence>
<dbReference type="GO" id="GO:0006265">
    <property type="term" value="P:DNA topological change"/>
    <property type="evidence" value="ECO:0007669"/>
    <property type="project" value="InterPro"/>
</dbReference>
<dbReference type="Pfam" id="PF13342">
    <property type="entry name" value="Toprim_Crpt"/>
    <property type="match status" value="1"/>
</dbReference>